<proteinExistence type="predicted"/>
<evidence type="ECO:0000313" key="3">
    <source>
        <dbReference type="Proteomes" id="UP000078542"/>
    </source>
</evidence>
<keyword evidence="3" id="KW-1185">Reference proteome</keyword>
<dbReference type="EMBL" id="KQ978292">
    <property type="protein sequence ID" value="KYM95505.1"/>
    <property type="molecule type" value="Genomic_DNA"/>
</dbReference>
<keyword evidence="1" id="KW-0472">Membrane</keyword>
<feature type="transmembrane region" description="Helical" evidence="1">
    <location>
        <begin position="6"/>
        <end position="25"/>
    </location>
</feature>
<evidence type="ECO:0000313" key="2">
    <source>
        <dbReference type="EMBL" id="KYM95505.1"/>
    </source>
</evidence>
<keyword evidence="1" id="KW-0812">Transmembrane</keyword>
<feature type="transmembrane region" description="Helical" evidence="1">
    <location>
        <begin position="32"/>
        <end position="52"/>
    </location>
</feature>
<gene>
    <name evidence="2" type="ORF">ALC62_13935</name>
</gene>
<dbReference type="Proteomes" id="UP000078542">
    <property type="component" value="Unassembled WGS sequence"/>
</dbReference>
<organism evidence="2 3">
    <name type="scientific">Cyphomyrmex costatus</name>
    <dbReference type="NCBI Taxonomy" id="456900"/>
    <lineage>
        <taxon>Eukaryota</taxon>
        <taxon>Metazoa</taxon>
        <taxon>Ecdysozoa</taxon>
        <taxon>Arthropoda</taxon>
        <taxon>Hexapoda</taxon>
        <taxon>Insecta</taxon>
        <taxon>Pterygota</taxon>
        <taxon>Neoptera</taxon>
        <taxon>Endopterygota</taxon>
        <taxon>Hymenoptera</taxon>
        <taxon>Apocrita</taxon>
        <taxon>Aculeata</taxon>
        <taxon>Formicoidea</taxon>
        <taxon>Formicidae</taxon>
        <taxon>Myrmicinae</taxon>
        <taxon>Cyphomyrmex</taxon>
    </lineage>
</organism>
<accession>A0A195C4G9</accession>
<evidence type="ECO:0000256" key="1">
    <source>
        <dbReference type="SAM" id="Phobius"/>
    </source>
</evidence>
<dbReference type="AlphaFoldDB" id="A0A195C4G9"/>
<name>A0A195C4G9_9HYME</name>
<reference evidence="2 3" key="1">
    <citation type="submission" date="2016-03" db="EMBL/GenBank/DDBJ databases">
        <title>Cyphomyrmex costatus WGS genome.</title>
        <authorList>
            <person name="Nygaard S."/>
            <person name="Hu H."/>
            <person name="Boomsma J."/>
            <person name="Zhang G."/>
        </authorList>
    </citation>
    <scope>NUCLEOTIDE SEQUENCE [LARGE SCALE GENOMIC DNA]</scope>
    <source>
        <strain evidence="2">MS0001</strain>
        <tissue evidence="2">Whole body</tissue>
    </source>
</reference>
<keyword evidence="1" id="KW-1133">Transmembrane helix</keyword>
<protein>
    <submittedName>
        <fullName evidence="2">Uncharacterized protein</fullName>
    </submittedName>
</protein>
<sequence>MASYFAWIVIDLHEIFSIILINNYVKSKISIIVYYLMYLFHHIFKFLLINYMCETISTKANATADLLTKLSYVIYDVEIREIVSLKINSLKYIIKIDIKSINKYKNQQDIH</sequence>